<evidence type="ECO:0000313" key="1">
    <source>
        <dbReference type="EMBL" id="TYP92637.1"/>
    </source>
</evidence>
<organism evidence="1 2">
    <name type="scientific">Fodinibius salinus</name>
    <dbReference type="NCBI Taxonomy" id="860790"/>
    <lineage>
        <taxon>Bacteria</taxon>
        <taxon>Pseudomonadati</taxon>
        <taxon>Balneolota</taxon>
        <taxon>Balneolia</taxon>
        <taxon>Balneolales</taxon>
        <taxon>Balneolaceae</taxon>
        <taxon>Fodinibius</taxon>
    </lineage>
</organism>
<accession>A0A5D3YH85</accession>
<dbReference type="Proteomes" id="UP000324595">
    <property type="component" value="Unassembled WGS sequence"/>
</dbReference>
<dbReference type="AlphaFoldDB" id="A0A5D3YH85"/>
<dbReference type="OrthoDB" id="5408470at2"/>
<evidence type="ECO:0008006" key="3">
    <source>
        <dbReference type="Google" id="ProtNLM"/>
    </source>
</evidence>
<name>A0A5D3YH85_9BACT</name>
<proteinExistence type="predicted"/>
<dbReference type="InterPro" id="IPR007366">
    <property type="entry name" value="DUF432"/>
</dbReference>
<dbReference type="RefSeq" id="WP_148899330.1">
    <property type="nucleotide sequence ID" value="NZ_VNHY01000003.1"/>
</dbReference>
<reference evidence="1 2" key="1">
    <citation type="submission" date="2019-07" db="EMBL/GenBank/DDBJ databases">
        <title>Genomic Encyclopedia of Archaeal and Bacterial Type Strains, Phase II (KMG-II): from individual species to whole genera.</title>
        <authorList>
            <person name="Goeker M."/>
        </authorList>
    </citation>
    <scope>NUCLEOTIDE SEQUENCE [LARGE SCALE GENOMIC DNA]</scope>
    <source>
        <strain evidence="1 2">DSM 21935</strain>
    </source>
</reference>
<keyword evidence="2" id="KW-1185">Reference proteome</keyword>
<evidence type="ECO:0000313" key="2">
    <source>
        <dbReference type="Proteomes" id="UP000324595"/>
    </source>
</evidence>
<sequence>MQDIWGKVQLAEGEIHYFEVGDLHLWCTYSDQEVWLASAYSSELPDNISEEHPPDEVSWSRWATRNNANKIEIQPVFPDLSLVVNSEYALKVSPDTQIEIFARIPIWIRISIAENDYQLTELPTVLLSRTWFGTFTEGELCYYATTKARRTLAGIDKKPYLVSCPITISNKSATVLDFEDFCFRVERLGMYKYEEELWADETKIIFHGEESNSDVIMTGKLPQGIKSEQAVATPRKKIQKSLATRTFKRLIEDTFTLS</sequence>
<dbReference type="Pfam" id="PF04254">
    <property type="entry name" value="DUF432"/>
    <property type="match status" value="1"/>
</dbReference>
<protein>
    <recommendedName>
        <fullName evidence="3">DUF432 domain-containing protein</fullName>
    </recommendedName>
</protein>
<comment type="caution">
    <text evidence="1">The sequence shown here is derived from an EMBL/GenBank/DDBJ whole genome shotgun (WGS) entry which is preliminary data.</text>
</comment>
<dbReference type="EMBL" id="VNHY01000003">
    <property type="protein sequence ID" value="TYP92637.1"/>
    <property type="molecule type" value="Genomic_DNA"/>
</dbReference>
<gene>
    <name evidence="1" type="ORF">LX73_1999</name>
</gene>